<evidence type="ECO:0000313" key="7">
    <source>
        <dbReference type="EMBL" id="GIJ06180.1"/>
    </source>
</evidence>
<dbReference type="GO" id="GO:0009083">
    <property type="term" value="P:branched-chain amino acid catabolic process"/>
    <property type="evidence" value="ECO:0007669"/>
    <property type="project" value="TreeGrafter"/>
</dbReference>
<dbReference type="Pfam" id="PF02779">
    <property type="entry name" value="Transket_pyr"/>
    <property type="match status" value="1"/>
</dbReference>
<protein>
    <submittedName>
        <fullName evidence="7">MFS transporter</fullName>
    </submittedName>
</protein>
<dbReference type="InterPro" id="IPR029061">
    <property type="entry name" value="THDP-binding"/>
</dbReference>
<dbReference type="SUPFAM" id="SSF52922">
    <property type="entry name" value="TK C-terminal domain-like"/>
    <property type="match status" value="1"/>
</dbReference>
<proteinExistence type="predicted"/>
<dbReference type="InterPro" id="IPR005475">
    <property type="entry name" value="Transketolase-like_Pyr-bd"/>
</dbReference>
<dbReference type="GO" id="GO:0004591">
    <property type="term" value="F:oxoglutarate dehydrogenase (succinyl-transferring) activity"/>
    <property type="evidence" value="ECO:0007669"/>
    <property type="project" value="UniProtKB-EC"/>
</dbReference>
<dbReference type="PANTHER" id="PTHR42980:SF1">
    <property type="entry name" value="2-OXOISOVALERATE DEHYDROGENASE SUBUNIT BETA, MITOCHONDRIAL"/>
    <property type="match status" value="1"/>
</dbReference>
<evidence type="ECO:0000256" key="5">
    <source>
        <dbReference type="ARBA" id="ARBA00051911"/>
    </source>
</evidence>
<dbReference type="PANTHER" id="PTHR42980">
    <property type="entry name" value="2-OXOISOVALERATE DEHYDROGENASE SUBUNIT BETA-RELATED"/>
    <property type="match status" value="1"/>
</dbReference>
<keyword evidence="8" id="KW-1185">Reference proteome</keyword>
<dbReference type="Gene3D" id="3.40.50.970">
    <property type="match status" value="2"/>
</dbReference>
<evidence type="ECO:0000313" key="8">
    <source>
        <dbReference type="Proteomes" id="UP000652013"/>
    </source>
</evidence>
<evidence type="ECO:0000256" key="4">
    <source>
        <dbReference type="ARBA" id="ARBA00023052"/>
    </source>
</evidence>
<gene>
    <name evidence="7" type="ORF">Sya03_55320</name>
</gene>
<dbReference type="GO" id="GO:0007584">
    <property type="term" value="P:response to nutrient"/>
    <property type="evidence" value="ECO:0007669"/>
    <property type="project" value="TreeGrafter"/>
</dbReference>
<keyword evidence="3" id="KW-0560">Oxidoreductase</keyword>
<comment type="cofactor">
    <cofactor evidence="1">
        <name>thiamine diphosphate</name>
        <dbReference type="ChEBI" id="CHEBI:58937"/>
    </cofactor>
</comment>
<dbReference type="EMBL" id="BOOY01000039">
    <property type="protein sequence ID" value="GIJ06180.1"/>
    <property type="molecule type" value="Genomic_DNA"/>
</dbReference>
<dbReference type="InterPro" id="IPR009014">
    <property type="entry name" value="Transketo_C/PFOR_II"/>
</dbReference>
<dbReference type="Proteomes" id="UP000652013">
    <property type="component" value="Unassembled WGS sequence"/>
</dbReference>
<organism evidence="7 8">
    <name type="scientific">Spirilliplanes yamanashiensis</name>
    <dbReference type="NCBI Taxonomy" id="42233"/>
    <lineage>
        <taxon>Bacteria</taxon>
        <taxon>Bacillati</taxon>
        <taxon>Actinomycetota</taxon>
        <taxon>Actinomycetes</taxon>
        <taxon>Micromonosporales</taxon>
        <taxon>Micromonosporaceae</taxon>
        <taxon>Spirilliplanes</taxon>
    </lineage>
</organism>
<comment type="catalytic activity">
    <reaction evidence="5">
        <text>N(6)-[(R)-lipoyl]-L-lysyl-[protein] + 2-oxoglutarate + H(+) = N(6)-[(R)-S(8)-succinyldihydrolipoyl]-L-lysyl-[protein] + CO2</text>
        <dbReference type="Rhea" id="RHEA:12188"/>
        <dbReference type="Rhea" id="RHEA-COMP:10474"/>
        <dbReference type="Rhea" id="RHEA-COMP:20092"/>
        <dbReference type="ChEBI" id="CHEBI:15378"/>
        <dbReference type="ChEBI" id="CHEBI:16526"/>
        <dbReference type="ChEBI" id="CHEBI:16810"/>
        <dbReference type="ChEBI" id="CHEBI:83099"/>
        <dbReference type="ChEBI" id="CHEBI:83120"/>
        <dbReference type="EC" id="1.2.4.2"/>
    </reaction>
</comment>
<dbReference type="SMART" id="SM00861">
    <property type="entry name" value="Transket_pyr"/>
    <property type="match status" value="1"/>
</dbReference>
<dbReference type="SUPFAM" id="SSF52518">
    <property type="entry name" value="Thiamin diphosphate-binding fold (THDP-binding)"/>
    <property type="match status" value="2"/>
</dbReference>
<dbReference type="Pfam" id="PF00676">
    <property type="entry name" value="E1_dh"/>
    <property type="match status" value="1"/>
</dbReference>
<dbReference type="InterPro" id="IPR001017">
    <property type="entry name" value="DH_E1"/>
</dbReference>
<evidence type="ECO:0000256" key="2">
    <source>
        <dbReference type="ARBA" id="ARBA00022532"/>
    </source>
</evidence>
<comment type="caution">
    <text evidence="7">The sequence shown here is derived from an EMBL/GenBank/DDBJ whole genome shotgun (WGS) entry which is preliminary data.</text>
</comment>
<dbReference type="InterPro" id="IPR033248">
    <property type="entry name" value="Transketolase_C"/>
</dbReference>
<keyword evidence="4" id="KW-0786">Thiamine pyrophosphate</keyword>
<feature type="domain" description="Transketolase-like pyrimidine-binding" evidence="6">
    <location>
        <begin position="421"/>
        <end position="596"/>
    </location>
</feature>
<evidence type="ECO:0000259" key="6">
    <source>
        <dbReference type="SMART" id="SM00861"/>
    </source>
</evidence>
<sequence length="755" mass="77204">MGSVTSPQNLDERFRESVAALSAPEHRRAADEPVRDGAALTGDRAAALFDAQLTARHLDLAARWLRSFGEGWHTVGSAGHEGDAAVAAALRPTDPALLHTRSAGFWCARAAQARPAADPDGDIPDPLTEAARDVLRGVVASAAEPGAGGRRKVFGSAELNVVPTAATDGAHLPRAVGLGWAIGRSGPGDTRWPDDALVVCEFGDAALDRAAAATALATAGRYAHTGEPLPLLLVCADNGWGGAVRTPGGWTEATLRGRPGLRYSWADGCDLVAAYEGAREAADWVREHRRPAVLHLSTVRLLGHDGGDAEAYRPAADIGDDAGRDPLVATARLLVAAGRAEPGDLISRYDEIGWRVRKVAEEVLDEPKIASGADIVAPLAPRRPLRAAKAVTDAAHRALGPGAAARQAAFGGALPEDGGPLDLAQTLHATLADWLVTQPRGLVLGPGVAGRGGEHGVTRGLAGAFPGRVVDTAADASAVAGLALGAGLAGWLPVAEIADLHDTGAQLRGEAAALSWLSTGAWRNPLVVRVPGLAPDQAGTGIDGNAVAVLRDVPGLVVAVPARPADAAPLLRACLTSAAVDGSVCVVVEPAALYRERDLLEPGDGGWLAPYAPPGGWAGAHVPVGRARTYTVGGADDLTIVTFGAGVRLSLRVAARLAAEGYGSRVVDLRWLAPLPVADIVRESAATGRVLVVDETRRSGGAGEGVLAALVDGGYVGAARRIAAADSLVPAGPAARHVLIGEDAITQGARTLLAR</sequence>
<dbReference type="Gene3D" id="3.40.50.920">
    <property type="match status" value="1"/>
</dbReference>
<keyword evidence="2" id="KW-0816">Tricarboxylic acid cycle</keyword>
<dbReference type="AlphaFoldDB" id="A0A8J4DMH8"/>
<evidence type="ECO:0000256" key="3">
    <source>
        <dbReference type="ARBA" id="ARBA00023002"/>
    </source>
</evidence>
<name>A0A8J4DMH8_9ACTN</name>
<reference evidence="7" key="1">
    <citation type="submission" date="2021-01" db="EMBL/GenBank/DDBJ databases">
        <title>Whole genome shotgun sequence of Spirilliplanes yamanashiensis NBRC 15828.</title>
        <authorList>
            <person name="Komaki H."/>
            <person name="Tamura T."/>
        </authorList>
    </citation>
    <scope>NUCLEOTIDE SEQUENCE</scope>
    <source>
        <strain evidence="7">NBRC 15828</strain>
    </source>
</reference>
<dbReference type="GO" id="GO:0006099">
    <property type="term" value="P:tricarboxylic acid cycle"/>
    <property type="evidence" value="ECO:0007669"/>
    <property type="project" value="UniProtKB-KW"/>
</dbReference>
<accession>A0A8J4DMH8</accession>
<evidence type="ECO:0000256" key="1">
    <source>
        <dbReference type="ARBA" id="ARBA00001964"/>
    </source>
</evidence>
<dbReference type="Pfam" id="PF02780">
    <property type="entry name" value="Transketolase_C"/>
    <property type="match status" value="1"/>
</dbReference>
<dbReference type="GO" id="GO:0000287">
    <property type="term" value="F:magnesium ion binding"/>
    <property type="evidence" value="ECO:0007669"/>
    <property type="project" value="UniProtKB-ARBA"/>
</dbReference>